<evidence type="ECO:0000259" key="5">
    <source>
        <dbReference type="PROSITE" id="PS51717"/>
    </source>
</evidence>
<dbReference type="EMBL" id="CAJNOQ010003893">
    <property type="protein sequence ID" value="CAF1034558.1"/>
    <property type="molecule type" value="Genomic_DNA"/>
</dbReference>
<dbReference type="GO" id="GO:0007165">
    <property type="term" value="P:signal transduction"/>
    <property type="evidence" value="ECO:0007669"/>
    <property type="project" value="InterPro"/>
</dbReference>
<feature type="compositionally biased region" description="Basic and acidic residues" evidence="2">
    <location>
        <begin position="531"/>
        <end position="548"/>
    </location>
</feature>
<evidence type="ECO:0000313" key="7">
    <source>
        <dbReference type="EMBL" id="CAF3805238.1"/>
    </source>
</evidence>
<dbReference type="Pfam" id="PF00240">
    <property type="entry name" value="ubiquitin"/>
    <property type="match status" value="1"/>
</dbReference>
<dbReference type="PROSITE" id="PS51717">
    <property type="entry name" value="G_VLIG"/>
    <property type="match status" value="1"/>
</dbReference>
<evidence type="ECO:0000259" key="3">
    <source>
        <dbReference type="PROSITE" id="PS50053"/>
    </source>
</evidence>
<dbReference type="InterPro" id="IPR036179">
    <property type="entry name" value="Ig-like_dom_sf"/>
</dbReference>
<dbReference type="InterPro" id="IPR013783">
    <property type="entry name" value="Ig-like_fold"/>
</dbReference>
<dbReference type="Proteomes" id="UP000681722">
    <property type="component" value="Unassembled WGS sequence"/>
</dbReference>
<dbReference type="Gene3D" id="3.10.20.90">
    <property type="entry name" value="Phosphatidylinositol 3-kinase Catalytic Subunit, Chain A, domain 1"/>
    <property type="match status" value="2"/>
</dbReference>
<dbReference type="PANTHER" id="PTHR22796:SF1">
    <property type="entry name" value="VWFA DOMAIN-CONTAINING PROTEIN"/>
    <property type="match status" value="1"/>
</dbReference>
<dbReference type="InterPro" id="IPR000626">
    <property type="entry name" value="Ubiquitin-like_dom"/>
</dbReference>
<comment type="caution">
    <text evidence="6">The sequence shown here is derived from an EMBL/GenBank/DDBJ whole genome shotgun (WGS) entry which is preliminary data.</text>
</comment>
<proteinExistence type="inferred from homology"/>
<dbReference type="InterPro" id="IPR029071">
    <property type="entry name" value="Ubiquitin-like_domsf"/>
</dbReference>
<dbReference type="Proteomes" id="UP000663829">
    <property type="component" value="Unassembled WGS sequence"/>
</dbReference>
<comment type="similarity">
    <text evidence="1">Belongs to the interleukin-1 receptor family.</text>
</comment>
<dbReference type="SUPFAM" id="SSF54236">
    <property type="entry name" value="Ubiquitin-like"/>
    <property type="match status" value="1"/>
</dbReference>
<protein>
    <recommendedName>
        <fullName evidence="9">Interferon-induced very large GTPase 1-like</fullName>
    </recommendedName>
</protein>
<feature type="domain" description="Ubiquitin-like" evidence="3">
    <location>
        <begin position="437"/>
        <end position="510"/>
    </location>
</feature>
<accession>A0A814J4S1</accession>
<dbReference type="SUPFAM" id="SSF52540">
    <property type="entry name" value="P-loop containing nucleoside triphosphate hydrolases"/>
    <property type="match status" value="1"/>
</dbReference>
<dbReference type="SUPFAM" id="SSF52200">
    <property type="entry name" value="Toll/Interleukin receptor TIR domain"/>
    <property type="match status" value="1"/>
</dbReference>
<dbReference type="InterPro" id="IPR013098">
    <property type="entry name" value="Ig_I-set"/>
</dbReference>
<evidence type="ECO:0000256" key="1">
    <source>
        <dbReference type="ARBA" id="ARBA00009752"/>
    </source>
</evidence>
<sequence length="1680" mass="191484">MLIKFFGVNIPVWMDTYGGITEQLYENMAEGVENACVVCCFLTPEYQESENCKKELKYAADKGVPLLPCFLTRNWKPTNWLGILIAGRVWKDLRDHDESNIDLKILKLIKRLRKILGDRLEAAVPAAIPAESSETYAPVKVPAPPTPRGQQNKPAIVTDLIDKTAKTGDLLELFIVCDGKSTPECKWTFNDQLVDLIDGEIESVVDDDGKTYRLSIYDCLLKHAGLYQAILQNINGDILKSKQVYCNVGQQPKFIDTESDATVLAMQDQDYTLDLLIKGTPEPKIIWTRMKDGKILPDEKDTTVSYDKLKNQTTLMIKKCQKSIHESEYTCYLENAFEENAYYSIKQDKTTFKLIFHNLQTNQTGTYAIKVKNDVGEAESKMRLKVNGQIYQLHSNSNDTIESIKSQIPKKNGMSSDGLIFGTQKLQDIRTLSFYTPQLYVKSLTGQTYLLQVLSTDTIASIKAKLEKINGIPVDSLHHDGKQLSDDCTLSYYNIKTEMELNVAPRLGRSTPRHTTATVNLEEVQPQNETEEVHTQKTENPAKSDHPATPKKSNYLSEKRTATSIVQININELLKPKYTASRQSIKAIENKLTNIDLTIGLYVDEILALYELLPSLFNNVDNLFDNIAEKMTQLMYKGYPFHILRGRPLRCQSKLLQRCLNYVLQSRTPPYVLTVIGEQSSAKSSLLNAIFGCNFRTSSGRCTIGIYLSVVQWKSHTIVILDTEGLLSLEESGSIFDNQMVSMAMITSHLVLINHKGEFSTNLEHLIGMSFYAKLQIRPPLKPKLLFVLRDQADCQATNIFYNQLAKLKENLYKDTKFLKATIDEELEIEENNVVLLPNAFSSDMDPVLNMKFSWRNQTFPTEIIGLRDVIFRGLHETSKKTEPAYSDMAQLYSKIYSNWNSIDKLGPRLLACKTLSELSIQNELRDIAHEIVQGKNDALLREGQQQINIVLTEITAGKQVVSNENLSRISEGFQVTLNGIYQRFFNDAIHEFKQKSERSCYLPEAKEKAIKLMGPPIKSTKYMVRADFDDRLHSVVQNIRFQDTHRKLMHDAQCNFEENKHMGIEEMQRRVEQDYETAVAHCKNSLESLRKSPEDITQNVLRIYRNLLDRKAANATKGSIYNRVEPLQYEKYLNECTKLGPIWNQMKNAPARPYSGTQIRVSSRRNSITTLSKKMISDEVLDIIKKKCRWFTNMRSDSKVKNILGMICQDVLPELNKQILKLVHDNKYSDPQTLIAVLANTENMINKEPIMNYDKYLDILAIANDFAVISLRIVIDEAIRIENENYRTELDKALTEARKAKDDVAKQFAAMEDSFEQGKLLATNVGEQIFKELDHILLDKVLSDIKQDIVKSHFINHDVIQKQAYEQSFKQANGENILKYVLDINRYFLELSLKEIKTTLNAVTHSHTLDLEELIIQVLNAANNIVKSSQCKDVQFVNNDITKGIANIPQLVAVQQENRFQLTDVVPLPISESTLFKSGLKAKAFAGCKPHLTGRLGCQSRCPGCGAKCSKQMPHEREWVEQMPDACNCPAESGCNCPKPPPIQVEAHASTHHIARMFFGMRFHLTNTPVTRLCYHKWKTASMHIGDDICINPIQRYYNQKHPAWYNDLNSHASLDKTDCDDLAPPEQRRAWMVVRHVLINHYSEIGMVDTIYDKYSYPLDVPALPADFEPRWKDDGID</sequence>
<name>A0A814J4S1_9BILA</name>
<evidence type="ECO:0000313" key="6">
    <source>
        <dbReference type="EMBL" id="CAF1034558.1"/>
    </source>
</evidence>
<reference evidence="6" key="1">
    <citation type="submission" date="2021-02" db="EMBL/GenBank/DDBJ databases">
        <authorList>
            <person name="Nowell W R."/>
        </authorList>
    </citation>
    <scope>NUCLEOTIDE SEQUENCE</scope>
</reference>
<dbReference type="InterPro" id="IPR035897">
    <property type="entry name" value="Toll_tir_struct_dom_sf"/>
</dbReference>
<dbReference type="InterPro" id="IPR007110">
    <property type="entry name" value="Ig-like_dom"/>
</dbReference>
<dbReference type="Pfam" id="PF07679">
    <property type="entry name" value="I-set"/>
    <property type="match status" value="1"/>
</dbReference>
<dbReference type="Gene3D" id="3.40.50.300">
    <property type="entry name" value="P-loop containing nucleotide triphosphate hydrolases"/>
    <property type="match status" value="1"/>
</dbReference>
<dbReference type="Gene3D" id="3.40.50.10140">
    <property type="entry name" value="Toll/interleukin-1 receptor homology (TIR) domain"/>
    <property type="match status" value="1"/>
</dbReference>
<evidence type="ECO:0000256" key="2">
    <source>
        <dbReference type="SAM" id="MobiDB-lite"/>
    </source>
</evidence>
<evidence type="ECO:0008006" key="9">
    <source>
        <dbReference type="Google" id="ProtNLM"/>
    </source>
</evidence>
<organism evidence="6 8">
    <name type="scientific">Didymodactylos carnosus</name>
    <dbReference type="NCBI Taxonomy" id="1234261"/>
    <lineage>
        <taxon>Eukaryota</taxon>
        <taxon>Metazoa</taxon>
        <taxon>Spiralia</taxon>
        <taxon>Gnathifera</taxon>
        <taxon>Rotifera</taxon>
        <taxon>Eurotatoria</taxon>
        <taxon>Bdelloidea</taxon>
        <taxon>Philodinida</taxon>
        <taxon>Philodinidae</taxon>
        <taxon>Didymodactylos</taxon>
    </lineage>
</organism>
<dbReference type="PROSITE" id="PS50053">
    <property type="entry name" value="UBIQUITIN_2"/>
    <property type="match status" value="1"/>
</dbReference>
<gene>
    <name evidence="6" type="ORF">GPM918_LOCUS15456</name>
    <name evidence="7" type="ORF">SRO942_LOCUS15456</name>
</gene>
<keyword evidence="8" id="KW-1185">Reference proteome</keyword>
<dbReference type="SMART" id="SM00213">
    <property type="entry name" value="UBQ"/>
    <property type="match status" value="1"/>
</dbReference>
<dbReference type="OrthoDB" id="1597724at2759"/>
<dbReference type="Gene3D" id="2.60.40.10">
    <property type="entry name" value="Immunoglobulins"/>
    <property type="match status" value="3"/>
</dbReference>
<feature type="region of interest" description="Disordered" evidence="2">
    <location>
        <begin position="523"/>
        <end position="555"/>
    </location>
</feature>
<dbReference type="InterPro" id="IPR000157">
    <property type="entry name" value="TIR_dom"/>
</dbReference>
<dbReference type="PROSITE" id="PS50835">
    <property type="entry name" value="IG_LIKE"/>
    <property type="match status" value="1"/>
</dbReference>
<feature type="domain" description="Ig-like" evidence="4">
    <location>
        <begin position="252"/>
        <end position="344"/>
    </location>
</feature>
<dbReference type="Pfam" id="PF13676">
    <property type="entry name" value="TIR_2"/>
    <property type="match status" value="1"/>
</dbReference>
<dbReference type="CDD" id="cd17039">
    <property type="entry name" value="Ubl_ubiquitin_like"/>
    <property type="match status" value="1"/>
</dbReference>
<dbReference type="GO" id="GO:0005525">
    <property type="term" value="F:GTP binding"/>
    <property type="evidence" value="ECO:0007669"/>
    <property type="project" value="InterPro"/>
</dbReference>
<dbReference type="InterPro" id="IPR030383">
    <property type="entry name" value="G_VLIG_dom"/>
</dbReference>
<evidence type="ECO:0000259" key="4">
    <source>
        <dbReference type="PROSITE" id="PS50835"/>
    </source>
</evidence>
<evidence type="ECO:0000313" key="8">
    <source>
        <dbReference type="Proteomes" id="UP000663829"/>
    </source>
</evidence>
<dbReference type="EMBL" id="CAJOBC010003893">
    <property type="protein sequence ID" value="CAF3805238.1"/>
    <property type="molecule type" value="Genomic_DNA"/>
</dbReference>
<dbReference type="PANTHER" id="PTHR22796">
    <property type="entry name" value="URG4-RELATED"/>
    <property type="match status" value="1"/>
</dbReference>
<dbReference type="Pfam" id="PF25683">
    <property type="entry name" value="URGCP_GTPase"/>
    <property type="match status" value="1"/>
</dbReference>
<dbReference type="SUPFAM" id="SSF48726">
    <property type="entry name" value="Immunoglobulin"/>
    <property type="match status" value="2"/>
</dbReference>
<dbReference type="InterPro" id="IPR027417">
    <property type="entry name" value="P-loop_NTPase"/>
</dbReference>
<feature type="domain" description="VLIG-type G" evidence="5">
    <location>
        <begin position="667"/>
        <end position="761"/>
    </location>
</feature>